<dbReference type="OrthoDB" id="5512085at2"/>
<organism evidence="2 3">
    <name type="scientific">Labilithrix luteola</name>
    <dbReference type="NCBI Taxonomy" id="1391654"/>
    <lineage>
        <taxon>Bacteria</taxon>
        <taxon>Pseudomonadati</taxon>
        <taxon>Myxococcota</taxon>
        <taxon>Polyangia</taxon>
        <taxon>Polyangiales</taxon>
        <taxon>Labilitrichaceae</taxon>
        <taxon>Labilithrix</taxon>
    </lineage>
</organism>
<feature type="signal peptide" evidence="1">
    <location>
        <begin position="1"/>
        <end position="22"/>
    </location>
</feature>
<evidence type="ECO:0000313" key="2">
    <source>
        <dbReference type="EMBL" id="AKU96551.1"/>
    </source>
</evidence>
<accession>A0A0K1PT44</accession>
<evidence type="ECO:0008006" key="4">
    <source>
        <dbReference type="Google" id="ProtNLM"/>
    </source>
</evidence>
<dbReference type="STRING" id="1391654.AKJ09_03215"/>
<dbReference type="SUPFAM" id="SSF63825">
    <property type="entry name" value="YWTD domain"/>
    <property type="match status" value="1"/>
</dbReference>
<dbReference type="RefSeq" id="WP_146647821.1">
    <property type="nucleotide sequence ID" value="NZ_CP012333.1"/>
</dbReference>
<sequence length="306" mass="32563">MFHRTVYGSLSALVVVVLGASAIQCSSSSRDGYEVSPDAAPPPEQFVAPVDAVDAAADANVADGIEQDCAGEENTQIYVLTQRPDAIHRFDPATLTFSLVGKLDCPDRNTFSMAVDRRGYAWVLFKSGAIDRVRLSDLQCQEVVLNNVPVNMNVFGMGFAKDDSSAGESLFLHPYDGLYRVDLSTRGVSWVGKTIFPAITELTGTGDGKLFGYSPQTGVISRFDKTTGAALETYRTSAAGNGAYAFAHWGGDFWTFLDLSTEESTPGSTVYRYSPATNETTIAVPGAGMSIVGAGSSTCAPFKPVN</sequence>
<dbReference type="EMBL" id="CP012333">
    <property type="protein sequence ID" value="AKU96551.1"/>
    <property type="molecule type" value="Genomic_DNA"/>
</dbReference>
<reference evidence="2 3" key="1">
    <citation type="submission" date="2015-08" db="EMBL/GenBank/DDBJ databases">
        <authorList>
            <person name="Babu N.S."/>
            <person name="Beckwith C.J."/>
            <person name="Beseler K.G."/>
            <person name="Brison A."/>
            <person name="Carone J.V."/>
            <person name="Caskin T.P."/>
            <person name="Diamond M."/>
            <person name="Durham M.E."/>
            <person name="Foxe J.M."/>
            <person name="Go M."/>
            <person name="Henderson B.A."/>
            <person name="Jones I.B."/>
            <person name="McGettigan J.A."/>
            <person name="Micheletti S.J."/>
            <person name="Nasrallah M.E."/>
            <person name="Ortiz D."/>
            <person name="Piller C.R."/>
            <person name="Privatt S.R."/>
            <person name="Schneider S.L."/>
            <person name="Sharp S."/>
            <person name="Smith T.C."/>
            <person name="Stanton J.D."/>
            <person name="Ullery H.E."/>
            <person name="Wilson R.J."/>
            <person name="Serrano M.G."/>
            <person name="Buck G."/>
            <person name="Lee V."/>
            <person name="Wang Y."/>
            <person name="Carvalho R."/>
            <person name="Voegtly L."/>
            <person name="Shi R."/>
            <person name="Duckworth R."/>
            <person name="Johnson A."/>
            <person name="Loviza R."/>
            <person name="Walstead R."/>
            <person name="Shah Z."/>
            <person name="Kiflezghi M."/>
            <person name="Wade K."/>
            <person name="Ball S.L."/>
            <person name="Bradley K.W."/>
            <person name="Asai D.J."/>
            <person name="Bowman C.A."/>
            <person name="Russell D.A."/>
            <person name="Pope W.H."/>
            <person name="Jacobs-Sera D."/>
            <person name="Hendrix R.W."/>
            <person name="Hatfull G.F."/>
        </authorList>
    </citation>
    <scope>NUCLEOTIDE SEQUENCE [LARGE SCALE GENOMIC DNA]</scope>
    <source>
        <strain evidence="2 3">DSM 27648</strain>
    </source>
</reference>
<gene>
    <name evidence="2" type="ORF">AKJ09_03215</name>
</gene>
<protein>
    <recommendedName>
        <fullName evidence="4">Lipoprotein</fullName>
    </recommendedName>
</protein>
<feature type="chain" id="PRO_5005466001" description="Lipoprotein" evidence="1">
    <location>
        <begin position="23"/>
        <end position="306"/>
    </location>
</feature>
<dbReference type="Proteomes" id="UP000064967">
    <property type="component" value="Chromosome"/>
</dbReference>
<proteinExistence type="predicted"/>
<evidence type="ECO:0000256" key="1">
    <source>
        <dbReference type="SAM" id="SignalP"/>
    </source>
</evidence>
<keyword evidence="3" id="KW-1185">Reference proteome</keyword>
<evidence type="ECO:0000313" key="3">
    <source>
        <dbReference type="Proteomes" id="UP000064967"/>
    </source>
</evidence>
<dbReference type="KEGG" id="llu:AKJ09_03215"/>
<keyword evidence="1" id="KW-0732">Signal</keyword>
<dbReference type="AlphaFoldDB" id="A0A0K1PT44"/>
<name>A0A0K1PT44_9BACT</name>